<feature type="non-terminal residue" evidence="1">
    <location>
        <position position="76"/>
    </location>
</feature>
<reference evidence="2" key="1">
    <citation type="journal article" date="2019" name="Int. J. Syst. Evol. Microbiol.">
        <title>The Global Catalogue of Microorganisms (GCM) 10K type strain sequencing project: providing services to taxonomists for standard genome sequencing and annotation.</title>
        <authorList>
            <consortium name="The Broad Institute Genomics Platform"/>
            <consortium name="The Broad Institute Genome Sequencing Center for Infectious Disease"/>
            <person name="Wu L."/>
            <person name="Ma J."/>
        </authorList>
    </citation>
    <scope>NUCLEOTIDE SEQUENCE [LARGE SCALE GENOMIC DNA]</scope>
    <source>
        <strain evidence="2">CCM 8604</strain>
    </source>
</reference>
<dbReference type="Proteomes" id="UP001597036">
    <property type="component" value="Unassembled WGS sequence"/>
</dbReference>
<dbReference type="EMBL" id="JBHTHQ010000002">
    <property type="protein sequence ID" value="MFD0704167.1"/>
    <property type="molecule type" value="Genomic_DNA"/>
</dbReference>
<evidence type="ECO:0000313" key="2">
    <source>
        <dbReference type="Proteomes" id="UP001597036"/>
    </source>
</evidence>
<name>A0ABW2Y1N4_9BIFI</name>
<proteinExistence type="predicted"/>
<evidence type="ECO:0000313" key="1">
    <source>
        <dbReference type="EMBL" id="MFD0704167.1"/>
    </source>
</evidence>
<gene>
    <name evidence="1" type="ORF">ACFQY8_00140</name>
</gene>
<organism evidence="1 2">
    <name type="scientific">Alloscardovia venturai</name>
    <dbReference type="NCBI Taxonomy" id="1769421"/>
    <lineage>
        <taxon>Bacteria</taxon>
        <taxon>Bacillati</taxon>
        <taxon>Actinomycetota</taxon>
        <taxon>Actinomycetes</taxon>
        <taxon>Bifidobacteriales</taxon>
        <taxon>Bifidobacteriaceae</taxon>
        <taxon>Alloscardovia</taxon>
    </lineage>
</organism>
<protein>
    <submittedName>
        <fullName evidence="1">Uncharacterized protein</fullName>
    </submittedName>
</protein>
<sequence length="76" mass="8503">MLSRFIALCEAEGREYRVAEDMLVLPLESSQVAIRLEEHSMTITGAWEKYFPSMGLSSDFGVGAVKYRNVSDTIQA</sequence>
<dbReference type="RefSeq" id="WP_377937454.1">
    <property type="nucleotide sequence ID" value="NZ_JBHTHQ010000002.1"/>
</dbReference>
<accession>A0ABW2Y1N4</accession>
<comment type="caution">
    <text evidence="1">The sequence shown here is derived from an EMBL/GenBank/DDBJ whole genome shotgun (WGS) entry which is preliminary data.</text>
</comment>
<keyword evidence="2" id="KW-1185">Reference proteome</keyword>